<accession>A0A0C2T674</accession>
<keyword evidence="2" id="KW-1185">Reference proteome</keyword>
<proteinExistence type="predicted"/>
<name>A0A0C2T674_AMAMK</name>
<dbReference type="AlphaFoldDB" id="A0A0C2T674"/>
<evidence type="ECO:0000313" key="2">
    <source>
        <dbReference type="Proteomes" id="UP000054549"/>
    </source>
</evidence>
<dbReference type="InParanoid" id="A0A0C2T674"/>
<dbReference type="Proteomes" id="UP000054549">
    <property type="component" value="Unassembled WGS sequence"/>
</dbReference>
<evidence type="ECO:0000313" key="1">
    <source>
        <dbReference type="EMBL" id="KIL62044.1"/>
    </source>
</evidence>
<organism evidence="1 2">
    <name type="scientific">Amanita muscaria (strain Koide BX008)</name>
    <dbReference type="NCBI Taxonomy" id="946122"/>
    <lineage>
        <taxon>Eukaryota</taxon>
        <taxon>Fungi</taxon>
        <taxon>Dikarya</taxon>
        <taxon>Basidiomycota</taxon>
        <taxon>Agaricomycotina</taxon>
        <taxon>Agaricomycetes</taxon>
        <taxon>Agaricomycetidae</taxon>
        <taxon>Agaricales</taxon>
        <taxon>Pluteineae</taxon>
        <taxon>Amanitaceae</taxon>
        <taxon>Amanita</taxon>
    </lineage>
</organism>
<sequence>MAFQLKQQSTPLSSFVCIWSQALFRVSIEVIKLPIAELIGHTFTTIINPGKRKQPC</sequence>
<protein>
    <submittedName>
        <fullName evidence="1">Uncharacterized protein</fullName>
    </submittedName>
</protein>
<gene>
    <name evidence="1" type="ORF">M378DRAFT_166198</name>
</gene>
<dbReference type="EMBL" id="KN818276">
    <property type="protein sequence ID" value="KIL62044.1"/>
    <property type="molecule type" value="Genomic_DNA"/>
</dbReference>
<reference evidence="1 2" key="1">
    <citation type="submission" date="2014-04" db="EMBL/GenBank/DDBJ databases">
        <title>Evolutionary Origins and Diversification of the Mycorrhizal Mutualists.</title>
        <authorList>
            <consortium name="DOE Joint Genome Institute"/>
            <consortium name="Mycorrhizal Genomics Consortium"/>
            <person name="Kohler A."/>
            <person name="Kuo A."/>
            <person name="Nagy L.G."/>
            <person name="Floudas D."/>
            <person name="Copeland A."/>
            <person name="Barry K.W."/>
            <person name="Cichocki N."/>
            <person name="Veneault-Fourrey C."/>
            <person name="LaButti K."/>
            <person name="Lindquist E.A."/>
            <person name="Lipzen A."/>
            <person name="Lundell T."/>
            <person name="Morin E."/>
            <person name="Murat C."/>
            <person name="Riley R."/>
            <person name="Ohm R."/>
            <person name="Sun H."/>
            <person name="Tunlid A."/>
            <person name="Henrissat B."/>
            <person name="Grigoriev I.V."/>
            <person name="Hibbett D.S."/>
            <person name="Martin F."/>
        </authorList>
    </citation>
    <scope>NUCLEOTIDE SEQUENCE [LARGE SCALE GENOMIC DNA]</scope>
    <source>
        <strain evidence="1 2">Koide BX008</strain>
    </source>
</reference>
<dbReference type="HOGENOM" id="CLU_3013728_0_0_1"/>